<comment type="caution">
    <text evidence="9">The sequence shown here is derived from an EMBL/GenBank/DDBJ whole genome shotgun (WGS) entry which is preliminary data.</text>
</comment>
<feature type="domain" description="Histidine kinase" evidence="8">
    <location>
        <begin position="314"/>
        <end position="421"/>
    </location>
</feature>
<evidence type="ECO:0000256" key="1">
    <source>
        <dbReference type="ARBA" id="ARBA00000085"/>
    </source>
</evidence>
<dbReference type="PANTHER" id="PTHR44936">
    <property type="entry name" value="SENSOR PROTEIN CREC"/>
    <property type="match status" value="1"/>
</dbReference>
<evidence type="ECO:0000313" key="10">
    <source>
        <dbReference type="Proteomes" id="UP000287872"/>
    </source>
</evidence>
<dbReference type="RefSeq" id="WP_125005792.1">
    <property type="nucleotide sequence ID" value="NZ_BHYK01000042.1"/>
</dbReference>
<keyword evidence="7" id="KW-1133">Transmembrane helix</keyword>
<dbReference type="GO" id="GO:0000160">
    <property type="term" value="P:phosphorelay signal transduction system"/>
    <property type="evidence" value="ECO:0007669"/>
    <property type="project" value="UniProtKB-KW"/>
</dbReference>
<reference evidence="9 10" key="1">
    <citation type="submission" date="2018-11" db="EMBL/GenBank/DDBJ databases">
        <title>Genome sequencing and assembly of Clostridium tagluense strain A121.</title>
        <authorList>
            <person name="Murakami T."/>
            <person name="Segawa T."/>
            <person name="Shcherbakova V.A."/>
            <person name="Mori H."/>
            <person name="Yoshimura Y."/>
        </authorList>
    </citation>
    <scope>NUCLEOTIDE SEQUENCE [LARGE SCALE GENOMIC DNA]</scope>
    <source>
        <strain evidence="9 10">A121</strain>
    </source>
</reference>
<keyword evidence="4" id="KW-0808">Transferase</keyword>
<evidence type="ECO:0000256" key="5">
    <source>
        <dbReference type="ARBA" id="ARBA00022777"/>
    </source>
</evidence>
<keyword evidence="3" id="KW-0597">Phosphoprotein</keyword>
<feature type="transmembrane region" description="Helical" evidence="7">
    <location>
        <begin position="114"/>
        <end position="138"/>
    </location>
</feature>
<accession>A0A401UTD4</accession>
<dbReference type="InterPro" id="IPR003594">
    <property type="entry name" value="HATPase_dom"/>
</dbReference>
<sequence>MKDNYFTLVFIAIIVTLASELKFYPFQGSFRIGLGIPIFFLFLLWTRKIPAILAGFLVGILVVAFRITLDSYFNGSFHFSSELVLHFSSLFYYVTYSFLFYLAKINKIHHRPLLIGFFAVLIEMTASMMELIVRHLILGNLIDFTMICEIIIISFIRSFFTLSFFYIIMLNRAKHLAEKQLKQNSHMILLISNLYEESIQLKKSLQNAEDITRDCYTLYQNLLNTDTILNVKELSEKLLGITGQVHEIKKDNQRIYAGLSKMIADGNSTDYMTIDEISSIILETNKKYSYSLHKNIEFDSVINDVYPPMHVYTVLSIINNLVSNSVEAIKIDGSIKLSICKTRELIEFIVTDDAGGIPKNKKELIFKPGYTTKYDNSGKPSTGMGLPYVKDVVNNLKGTIVAQDNSKALGTVFVIQLPISNLIQRG</sequence>
<keyword evidence="7" id="KW-0812">Transmembrane</keyword>
<keyword evidence="6" id="KW-0902">Two-component regulatory system</keyword>
<evidence type="ECO:0000259" key="8">
    <source>
        <dbReference type="PROSITE" id="PS50109"/>
    </source>
</evidence>
<protein>
    <recommendedName>
        <fullName evidence="2">histidine kinase</fullName>
        <ecNumber evidence="2">2.7.13.3</ecNumber>
    </recommendedName>
</protein>
<dbReference type="PANTHER" id="PTHR44936:SF9">
    <property type="entry name" value="SENSOR PROTEIN CREC"/>
    <property type="match status" value="1"/>
</dbReference>
<dbReference type="SUPFAM" id="SSF55874">
    <property type="entry name" value="ATPase domain of HSP90 chaperone/DNA topoisomerase II/histidine kinase"/>
    <property type="match status" value="1"/>
</dbReference>
<dbReference type="EMBL" id="BHYK01000042">
    <property type="protein sequence ID" value="GCD12810.1"/>
    <property type="molecule type" value="Genomic_DNA"/>
</dbReference>
<keyword evidence="7" id="KW-0472">Membrane</keyword>
<dbReference type="InterPro" id="IPR050980">
    <property type="entry name" value="2C_sensor_his_kinase"/>
</dbReference>
<gene>
    <name evidence="9" type="ORF">Ctaglu_44330</name>
</gene>
<evidence type="ECO:0000256" key="2">
    <source>
        <dbReference type="ARBA" id="ARBA00012438"/>
    </source>
</evidence>
<evidence type="ECO:0000256" key="6">
    <source>
        <dbReference type="ARBA" id="ARBA00023012"/>
    </source>
</evidence>
<keyword evidence="5 9" id="KW-0418">Kinase</keyword>
<dbReference type="Pfam" id="PF02518">
    <property type="entry name" value="HATPase_c"/>
    <property type="match status" value="1"/>
</dbReference>
<feature type="transmembrane region" description="Helical" evidence="7">
    <location>
        <begin position="28"/>
        <end position="45"/>
    </location>
</feature>
<evidence type="ECO:0000256" key="3">
    <source>
        <dbReference type="ARBA" id="ARBA00022553"/>
    </source>
</evidence>
<dbReference type="SMART" id="SM00387">
    <property type="entry name" value="HATPase_c"/>
    <property type="match status" value="1"/>
</dbReference>
<comment type="catalytic activity">
    <reaction evidence="1">
        <text>ATP + protein L-histidine = ADP + protein N-phospho-L-histidine.</text>
        <dbReference type="EC" id="2.7.13.3"/>
    </reaction>
</comment>
<evidence type="ECO:0000313" key="9">
    <source>
        <dbReference type="EMBL" id="GCD12810.1"/>
    </source>
</evidence>
<dbReference type="Proteomes" id="UP000287872">
    <property type="component" value="Unassembled WGS sequence"/>
</dbReference>
<proteinExistence type="predicted"/>
<dbReference type="Gene3D" id="3.30.565.10">
    <property type="entry name" value="Histidine kinase-like ATPase, C-terminal domain"/>
    <property type="match status" value="1"/>
</dbReference>
<dbReference type="OrthoDB" id="1791938at2"/>
<dbReference type="PRINTS" id="PR00344">
    <property type="entry name" value="BCTRLSENSOR"/>
</dbReference>
<organism evidence="9 10">
    <name type="scientific">Clostridium tagluense</name>
    <dbReference type="NCBI Taxonomy" id="360422"/>
    <lineage>
        <taxon>Bacteria</taxon>
        <taxon>Bacillati</taxon>
        <taxon>Bacillota</taxon>
        <taxon>Clostridia</taxon>
        <taxon>Eubacteriales</taxon>
        <taxon>Clostridiaceae</taxon>
        <taxon>Clostridium</taxon>
    </lineage>
</organism>
<dbReference type="GO" id="GO:0004673">
    <property type="term" value="F:protein histidine kinase activity"/>
    <property type="evidence" value="ECO:0007669"/>
    <property type="project" value="UniProtKB-EC"/>
</dbReference>
<name>A0A401UTD4_9CLOT</name>
<feature type="transmembrane region" description="Helical" evidence="7">
    <location>
        <begin position="52"/>
        <end position="69"/>
    </location>
</feature>
<evidence type="ECO:0000256" key="4">
    <source>
        <dbReference type="ARBA" id="ARBA00022679"/>
    </source>
</evidence>
<feature type="transmembrane region" description="Helical" evidence="7">
    <location>
        <begin position="144"/>
        <end position="169"/>
    </location>
</feature>
<dbReference type="EC" id="2.7.13.3" evidence="2"/>
<feature type="transmembrane region" description="Helical" evidence="7">
    <location>
        <begin position="84"/>
        <end position="102"/>
    </location>
</feature>
<dbReference type="InterPro" id="IPR036890">
    <property type="entry name" value="HATPase_C_sf"/>
</dbReference>
<dbReference type="AlphaFoldDB" id="A0A401UTD4"/>
<evidence type="ECO:0000256" key="7">
    <source>
        <dbReference type="SAM" id="Phobius"/>
    </source>
</evidence>
<dbReference type="InterPro" id="IPR004358">
    <property type="entry name" value="Sig_transdc_His_kin-like_C"/>
</dbReference>
<dbReference type="InterPro" id="IPR005467">
    <property type="entry name" value="His_kinase_dom"/>
</dbReference>
<keyword evidence="10" id="KW-1185">Reference proteome</keyword>
<dbReference type="PROSITE" id="PS50109">
    <property type="entry name" value="HIS_KIN"/>
    <property type="match status" value="1"/>
</dbReference>